<dbReference type="SUPFAM" id="SSF81301">
    <property type="entry name" value="Nucleotidyltransferase"/>
    <property type="match status" value="1"/>
</dbReference>
<reference evidence="2 3" key="1">
    <citation type="journal article" date="2017" name="ISME J.">
        <title>Potential for microbial H2 and metal transformations associated with novel bacteria and archaea in deep terrestrial subsurface sediments.</title>
        <authorList>
            <person name="Hernsdorf A.W."/>
            <person name="Amano Y."/>
            <person name="Miyakawa K."/>
            <person name="Ise K."/>
            <person name="Suzuki Y."/>
            <person name="Anantharaman K."/>
            <person name="Probst A."/>
            <person name="Burstein D."/>
            <person name="Thomas B.C."/>
            <person name="Banfield J.F."/>
        </authorList>
    </citation>
    <scope>NUCLEOTIDE SEQUENCE [LARGE SCALE GENOMIC DNA]</scope>
    <source>
        <strain evidence="2">HGW-Actinobacteria-3</strain>
    </source>
</reference>
<evidence type="ECO:0000313" key="2">
    <source>
        <dbReference type="EMBL" id="PKQ28325.1"/>
    </source>
</evidence>
<proteinExistence type="predicted"/>
<dbReference type="CDD" id="cd05403">
    <property type="entry name" value="NT_KNTase_like"/>
    <property type="match status" value="1"/>
</dbReference>
<evidence type="ECO:0000259" key="1">
    <source>
        <dbReference type="Pfam" id="PF01909"/>
    </source>
</evidence>
<name>A0A2N3G6H6_9ACTN</name>
<feature type="domain" description="Polymerase nucleotidyl transferase" evidence="1">
    <location>
        <begin position="95"/>
        <end position="139"/>
    </location>
</feature>
<dbReference type="Pfam" id="PF01909">
    <property type="entry name" value="NTP_transf_2"/>
    <property type="match status" value="1"/>
</dbReference>
<dbReference type="InterPro" id="IPR002934">
    <property type="entry name" value="Polymerase_NTP_transf_dom"/>
</dbReference>
<accession>A0A2N3G6H6</accession>
<dbReference type="GO" id="GO:0016779">
    <property type="term" value="F:nucleotidyltransferase activity"/>
    <property type="evidence" value="ECO:0007669"/>
    <property type="project" value="InterPro"/>
</dbReference>
<organism evidence="2 3">
    <name type="scientific">Candidatus Anoxymicrobium japonicum</name>
    <dbReference type="NCBI Taxonomy" id="2013648"/>
    <lineage>
        <taxon>Bacteria</taxon>
        <taxon>Bacillati</taxon>
        <taxon>Actinomycetota</taxon>
        <taxon>Candidatus Geothermincolia</taxon>
        <taxon>Candidatus Geothermincolales</taxon>
        <taxon>Candidatus Anoxymicrobiaceae</taxon>
        <taxon>Candidatus Anoxymicrobium</taxon>
    </lineage>
</organism>
<dbReference type="AlphaFoldDB" id="A0A2N3G6H6"/>
<protein>
    <recommendedName>
        <fullName evidence="1">Polymerase nucleotidyl transferase domain-containing protein</fullName>
    </recommendedName>
</protein>
<sequence>MSELINNQNTKVLKALLDLGPGKATAEYLALVCDMGVASVYRSIEKLRDRDILHKTGTTYSINSTNPFVQKFSELLDAEKMISLNPRAYQEVVEVANEIRNHFGESDYSLAAFGSYVRGTATTDSDVDILLVVAKEPGEAFPIESTHMLSQLTVMTREQFTSAWKKGNEVARSSVSWGVLLHDPWRMLYDYRTTMPRTPVTTEALMSARKDIEKMLERFRECRELKNWELGQSLGARTAIAIGRALLMETGVTPRTRPEIPRQLQKTGYSTWRDVGRLASGGTASKKAYDETSEGIERLYTYFWNLTAERTRFCDLLSIIWGQQNEAMNSLCAIFKEIGAKCSGGQGADFRLVDKNGEEVALEYKSTTRGIDGRVGDYLMKRARQGARILIYNPYREYPPDIRSYKVHPASIEAAKRRGISLVPSRALFELVADWTVERKDRGSLELVEILETLAVDTV</sequence>
<comment type="caution">
    <text evidence="2">The sequence shown here is derived from an EMBL/GenBank/DDBJ whole genome shotgun (WGS) entry which is preliminary data.</text>
</comment>
<dbReference type="Gene3D" id="3.30.460.10">
    <property type="entry name" value="Beta Polymerase, domain 2"/>
    <property type="match status" value="1"/>
</dbReference>
<gene>
    <name evidence="2" type="ORF">CVT63_03385</name>
</gene>
<evidence type="ECO:0000313" key="3">
    <source>
        <dbReference type="Proteomes" id="UP000233654"/>
    </source>
</evidence>
<dbReference type="InterPro" id="IPR043519">
    <property type="entry name" value="NT_sf"/>
</dbReference>
<dbReference type="Proteomes" id="UP000233654">
    <property type="component" value="Unassembled WGS sequence"/>
</dbReference>
<dbReference type="EMBL" id="PHEX01000021">
    <property type="protein sequence ID" value="PKQ28325.1"/>
    <property type="molecule type" value="Genomic_DNA"/>
</dbReference>